<dbReference type="SUPFAM" id="SSF50978">
    <property type="entry name" value="WD40 repeat-like"/>
    <property type="match status" value="1"/>
</dbReference>
<dbReference type="EMBL" id="JBDJPC010000010">
    <property type="protein sequence ID" value="KAL1490447.1"/>
    <property type="molecule type" value="Genomic_DNA"/>
</dbReference>
<keyword evidence="2" id="KW-0804">Transcription</keyword>
<dbReference type="PANTHER" id="PTHR15052:SF2">
    <property type="entry name" value="GENERAL TRANSCRIPTION FACTOR 3C POLYPEPTIDE 2"/>
    <property type="match status" value="1"/>
</dbReference>
<comment type="subcellular location">
    <subcellularLocation>
        <location evidence="1">Nucleus</location>
    </subcellularLocation>
</comment>
<dbReference type="GO" id="GO:0005634">
    <property type="term" value="C:nucleus"/>
    <property type="evidence" value="ECO:0007669"/>
    <property type="project" value="UniProtKB-SubCell"/>
</dbReference>
<dbReference type="GO" id="GO:0008270">
    <property type="term" value="F:zinc ion binding"/>
    <property type="evidence" value="ECO:0007669"/>
    <property type="project" value="UniProtKB-KW"/>
</dbReference>
<dbReference type="SMART" id="SM00355">
    <property type="entry name" value="ZnF_C2H2"/>
    <property type="match status" value="5"/>
</dbReference>
<feature type="domain" description="C2H2-type" evidence="6">
    <location>
        <begin position="520"/>
        <end position="548"/>
    </location>
</feature>
<keyword evidence="4" id="KW-0479">Metal-binding</keyword>
<proteinExistence type="predicted"/>
<keyword evidence="4" id="KW-0862">Zinc</keyword>
<feature type="region of interest" description="Disordered" evidence="5">
    <location>
        <begin position="180"/>
        <end position="208"/>
    </location>
</feature>
<dbReference type="Gene3D" id="3.30.160.60">
    <property type="entry name" value="Classic Zinc Finger"/>
    <property type="match status" value="1"/>
</dbReference>
<dbReference type="InterPro" id="IPR001680">
    <property type="entry name" value="WD40_rpt"/>
</dbReference>
<feature type="region of interest" description="Disordered" evidence="5">
    <location>
        <begin position="1"/>
        <end position="43"/>
    </location>
</feature>
<accession>A0ABD1E6Z6</accession>
<dbReference type="SMART" id="SM00320">
    <property type="entry name" value="WD40"/>
    <property type="match status" value="3"/>
</dbReference>
<feature type="compositionally biased region" description="Acidic residues" evidence="5">
    <location>
        <begin position="135"/>
        <end position="148"/>
    </location>
</feature>
<evidence type="ECO:0000259" key="6">
    <source>
        <dbReference type="PROSITE" id="PS50157"/>
    </source>
</evidence>
<evidence type="ECO:0000256" key="5">
    <source>
        <dbReference type="SAM" id="MobiDB-lite"/>
    </source>
</evidence>
<dbReference type="InterPro" id="IPR052416">
    <property type="entry name" value="GTF3C_component"/>
</dbReference>
<dbReference type="InterPro" id="IPR015943">
    <property type="entry name" value="WD40/YVTN_repeat-like_dom_sf"/>
</dbReference>
<gene>
    <name evidence="7" type="ORF">ABEB36_013137</name>
</gene>
<reference evidence="7 8" key="1">
    <citation type="submission" date="2024-05" db="EMBL/GenBank/DDBJ databases">
        <title>Genetic variation in Jamaican populations of the coffee berry borer (Hypothenemus hampei).</title>
        <authorList>
            <person name="Errbii M."/>
            <person name="Myrie A."/>
        </authorList>
    </citation>
    <scope>NUCLEOTIDE SEQUENCE [LARGE SCALE GENOMIC DNA]</scope>
    <source>
        <strain evidence="7">JA-Hopewell-2020-01-JO</strain>
        <tissue evidence="7">Whole body</tissue>
    </source>
</reference>
<dbReference type="PANTHER" id="PTHR15052">
    <property type="entry name" value="RNA POLYMERASE III TRANSCRIPTION INITIATION FACTOR COMPLEX SUBUNIT"/>
    <property type="match status" value="1"/>
</dbReference>
<organism evidence="7 8">
    <name type="scientific">Hypothenemus hampei</name>
    <name type="common">Coffee berry borer</name>
    <dbReference type="NCBI Taxonomy" id="57062"/>
    <lineage>
        <taxon>Eukaryota</taxon>
        <taxon>Metazoa</taxon>
        <taxon>Ecdysozoa</taxon>
        <taxon>Arthropoda</taxon>
        <taxon>Hexapoda</taxon>
        <taxon>Insecta</taxon>
        <taxon>Pterygota</taxon>
        <taxon>Neoptera</taxon>
        <taxon>Endopterygota</taxon>
        <taxon>Coleoptera</taxon>
        <taxon>Polyphaga</taxon>
        <taxon>Cucujiformia</taxon>
        <taxon>Curculionidae</taxon>
        <taxon>Scolytinae</taxon>
        <taxon>Hypothenemus</taxon>
    </lineage>
</organism>
<evidence type="ECO:0000256" key="4">
    <source>
        <dbReference type="PROSITE-ProRule" id="PRU00042"/>
    </source>
</evidence>
<evidence type="ECO:0000313" key="7">
    <source>
        <dbReference type="EMBL" id="KAL1490447.1"/>
    </source>
</evidence>
<name>A0ABD1E6Z6_HYPHA</name>
<dbReference type="Proteomes" id="UP001566132">
    <property type="component" value="Unassembled WGS sequence"/>
</dbReference>
<evidence type="ECO:0000256" key="3">
    <source>
        <dbReference type="ARBA" id="ARBA00023242"/>
    </source>
</evidence>
<comment type="caution">
    <text evidence="7">The sequence shown here is derived from an EMBL/GenBank/DDBJ whole genome shotgun (WGS) entry which is preliminary data.</text>
</comment>
<keyword evidence="8" id="KW-1185">Reference proteome</keyword>
<sequence length="1162" mass="133866">MQRNSINPRTYPEIGPVMPKSNVKKKKEKPRKSNLPLQNDGLPLAETLSLVNESNSSKRKRISLKSDETIVNETPIKKKRGRPRKDKSSNNFNCEDATNPPLRGEPIKQILMTRKTSTSPINNKDAELKSLENPFDTEDCELESDNQSEDTYKDTKRGKKYTYTGHRAMALNKILNTLQGKSGEIDSNGDSGTKKRSRTNENSDLTLNEDGTSTCMVCNENVPNNEWITHKSEKHYNLAWRVGDNAMDTTDPVIIRKAFNQLQRDKGYLQCNHCKSKMKQVKIFSEHLDACNGIINSMGHVICAVCKKEMGKSEWQYHKYREHNNLAWREGDQPLNLQDKDLVMRILTQLYKAKKPLHCEKCKQQKKSVLGYLSHKSVCQRSEIEVEDVKVACQICGRKMLPVSMDSHMKIHNKPEKTEELNEFRDFETENTVWDSGRPRRAATQALQMIQTLKGESEESKYYQFQCDFQDPFVHDELLKRTLRNTELDCIFPECNFQCSLVQSMVEHLKLCNKKPDQYFVCKLCLKCFQEENSMKDHVRAAHNRTEDKDQEYVDQIDECNEDEDERFELSEANKKRLRQKTKDLLINKKTVNTKPLFLIHPFREQGSTLVYAQAYPWMLSFCEKQYSQTRLFLNFGNVQPWLTVDCNILNNYLPNEQESCDIRVEKVAVKSEKREKKNYFKLGLFEVHSSYPGEWTIFCGGPITSIAWLPTPHNRIDQEQILALTVLNTPDQEYLVGETYRVPSIIQFYNCGLLNDSENVTEPFFLFGLALNLGPIWHLEWCPSGCLNDSRLGLLAVAASDSLVYIYCIDNYNSDSDRGLIYFGQPVAKLQLESSEEKSYFATRISWSKAKGHRYVAIGYSNGVIALFDLESTTSNLLHKKTSEIQVFLPVKTFQAHLSCITGLNLSHYDQGNRWLYSASLDRSFTYWDLFTLTKVTSNRKYGIAEAYWPTHWPTCITAEEETTFNDTTLAHTNIKTIRDVMSPDSNWFNLTSSPSGIKAISFSDWLNLALHAGNSGELTGIFAHRMFFNMSKKQFKNSYTRCIFSVTKVVKNNECNQMDNYQQVSKNVALVFEDFSSDDLSKIPNTKTNDLKTVKIDKYDINDYPMRAVNRVALNPNGQSCSFFCAGYQMGFLRIRNLEFLKRNFNPIVMTDNSFTETIS</sequence>
<dbReference type="InterPro" id="IPR013087">
    <property type="entry name" value="Znf_C2H2_type"/>
</dbReference>
<protein>
    <recommendedName>
        <fullName evidence="6">C2H2-type domain-containing protein</fullName>
    </recommendedName>
</protein>
<evidence type="ECO:0000256" key="2">
    <source>
        <dbReference type="ARBA" id="ARBA00023163"/>
    </source>
</evidence>
<dbReference type="PROSITE" id="PS50157">
    <property type="entry name" value="ZINC_FINGER_C2H2_2"/>
    <property type="match status" value="1"/>
</dbReference>
<evidence type="ECO:0000256" key="1">
    <source>
        <dbReference type="ARBA" id="ARBA00004123"/>
    </source>
</evidence>
<dbReference type="Gene3D" id="2.130.10.10">
    <property type="entry name" value="YVTN repeat-like/Quinoprotein amine dehydrogenase"/>
    <property type="match status" value="1"/>
</dbReference>
<feature type="compositionally biased region" description="Basic residues" evidence="5">
    <location>
        <begin position="22"/>
        <end position="32"/>
    </location>
</feature>
<dbReference type="AlphaFoldDB" id="A0ABD1E6Z6"/>
<dbReference type="PROSITE" id="PS00028">
    <property type="entry name" value="ZINC_FINGER_C2H2_1"/>
    <property type="match status" value="1"/>
</dbReference>
<evidence type="ECO:0000313" key="8">
    <source>
        <dbReference type="Proteomes" id="UP001566132"/>
    </source>
</evidence>
<keyword evidence="4" id="KW-0863">Zinc-finger</keyword>
<keyword evidence="3" id="KW-0539">Nucleus</keyword>
<dbReference type="InterPro" id="IPR036322">
    <property type="entry name" value="WD40_repeat_dom_sf"/>
</dbReference>
<feature type="region of interest" description="Disordered" evidence="5">
    <location>
        <begin position="71"/>
        <end position="156"/>
    </location>
</feature>